<evidence type="ECO:0000313" key="4">
    <source>
        <dbReference type="Proteomes" id="UP001501251"/>
    </source>
</evidence>
<proteinExistence type="predicted"/>
<dbReference type="Proteomes" id="UP001501251">
    <property type="component" value="Unassembled WGS sequence"/>
</dbReference>
<dbReference type="InterPro" id="IPR027372">
    <property type="entry name" value="Phytase-like_dom"/>
</dbReference>
<accession>A0ABP8BES3</accession>
<evidence type="ECO:0000313" key="3">
    <source>
        <dbReference type="EMBL" id="GAA4205210.1"/>
    </source>
</evidence>
<keyword evidence="1" id="KW-0732">Signal</keyword>
<protein>
    <submittedName>
        <fullName evidence="3">Esterase-like activity of phytase family protein</fullName>
    </submittedName>
</protein>
<gene>
    <name evidence="3" type="ORF">GCM10022252_65430</name>
</gene>
<feature type="domain" description="Phytase-like" evidence="2">
    <location>
        <begin position="72"/>
        <end position="383"/>
    </location>
</feature>
<dbReference type="EMBL" id="BAABAQ010000014">
    <property type="protein sequence ID" value="GAA4205210.1"/>
    <property type="molecule type" value="Genomic_DNA"/>
</dbReference>
<keyword evidence="4" id="KW-1185">Reference proteome</keyword>
<dbReference type="Pfam" id="PF13449">
    <property type="entry name" value="Phytase-like"/>
    <property type="match status" value="1"/>
</dbReference>
<feature type="chain" id="PRO_5046102064" evidence="1">
    <location>
        <begin position="26"/>
        <end position="399"/>
    </location>
</feature>
<organism evidence="3 4">
    <name type="scientific">Streptosporangium oxazolinicum</name>
    <dbReference type="NCBI Taxonomy" id="909287"/>
    <lineage>
        <taxon>Bacteria</taxon>
        <taxon>Bacillati</taxon>
        <taxon>Actinomycetota</taxon>
        <taxon>Actinomycetes</taxon>
        <taxon>Streptosporangiales</taxon>
        <taxon>Streptosporangiaceae</taxon>
        <taxon>Streptosporangium</taxon>
    </lineage>
</organism>
<reference evidence="4" key="1">
    <citation type="journal article" date="2019" name="Int. J. Syst. Evol. Microbiol.">
        <title>The Global Catalogue of Microorganisms (GCM) 10K type strain sequencing project: providing services to taxonomists for standard genome sequencing and annotation.</title>
        <authorList>
            <consortium name="The Broad Institute Genomics Platform"/>
            <consortium name="The Broad Institute Genome Sequencing Center for Infectious Disease"/>
            <person name="Wu L."/>
            <person name="Ma J."/>
        </authorList>
    </citation>
    <scope>NUCLEOTIDE SEQUENCE [LARGE SCALE GENOMIC DNA]</scope>
    <source>
        <strain evidence="4">JCM 17388</strain>
    </source>
</reference>
<feature type="signal peptide" evidence="1">
    <location>
        <begin position="1"/>
        <end position="25"/>
    </location>
</feature>
<evidence type="ECO:0000259" key="2">
    <source>
        <dbReference type="Pfam" id="PF13449"/>
    </source>
</evidence>
<name>A0ABP8BES3_9ACTN</name>
<evidence type="ECO:0000256" key="1">
    <source>
        <dbReference type="SAM" id="SignalP"/>
    </source>
</evidence>
<comment type="caution">
    <text evidence="3">The sequence shown here is derived from an EMBL/GenBank/DDBJ whole genome shotgun (WGS) entry which is preliminary data.</text>
</comment>
<sequence length="399" mass="43433">MTNSRRMTALAAALATAVSLGIVGAQTSTAVARPSTAAAQSPAEVAAPPQGLRITRFLGEQRLPHKMRFRGTTVGGLSGLDRDPRTGTWYFISDDRWRYNPARFYTGRLDINPVTGAFTGVNLTGVTTLRRPGGSSYPAYGRPRSADPETIRYDRWSRRLLWANEGDRPDTENPSIPVSDLSVSWTGTEGRHLGELRIPRNLKMTGTTSGPRRNLGFEGLTSTERTIAAVTEGPRYEDGAPPTVAQGAPARITVWDRDGRPRGQYAYPIDKLPAAPIPANGKSDSGVSEILAIDDNRHLALERSWIEGVGYRAKLYEIDLRGATNVLARDSLATGRPYRPVSKRLVSDLSTVRPPVQNLESLAWGPRLRGGECTLVIGSDDNFDSDEVTQFLAFAARGC</sequence>
<dbReference type="RefSeq" id="WP_344922034.1">
    <property type="nucleotide sequence ID" value="NZ_BAABAQ010000014.1"/>
</dbReference>